<dbReference type="InterPro" id="IPR013920">
    <property type="entry name" value="DUF1774_fun"/>
</dbReference>
<dbReference type="Pfam" id="PF08611">
    <property type="entry name" value="DUF1774"/>
    <property type="match status" value="1"/>
</dbReference>
<name>A0A9W6T9J2_CANBO</name>
<protein>
    <submittedName>
        <fullName evidence="2">Unnamed protein product</fullName>
    </submittedName>
</protein>
<keyword evidence="1" id="KW-1133">Transmembrane helix</keyword>
<keyword evidence="3" id="KW-1185">Reference proteome</keyword>
<keyword evidence="1" id="KW-0472">Membrane</keyword>
<dbReference type="Proteomes" id="UP001165120">
    <property type="component" value="Unassembled WGS sequence"/>
</dbReference>
<keyword evidence="1" id="KW-0812">Transmembrane</keyword>
<sequence>MFHSHNKSLLARILANVLIWEFLITPGSFLVFHNDWSVGLASSFLTFGVGLSQFFTRIIAFQWIFAFVVAGLLFIFSLITLFGTFKKSNQLNSSEQAPLLA</sequence>
<feature type="transmembrane region" description="Helical" evidence="1">
    <location>
        <begin position="9"/>
        <end position="32"/>
    </location>
</feature>
<dbReference type="AlphaFoldDB" id="A0A9W6T9J2"/>
<proteinExistence type="predicted"/>
<reference evidence="2" key="1">
    <citation type="submission" date="2023-04" db="EMBL/GenBank/DDBJ databases">
        <title>Candida boidinii NBRC 10035.</title>
        <authorList>
            <person name="Ichikawa N."/>
            <person name="Sato H."/>
            <person name="Tonouchi N."/>
        </authorList>
    </citation>
    <scope>NUCLEOTIDE SEQUENCE</scope>
    <source>
        <strain evidence="2">NBRC 10035</strain>
    </source>
</reference>
<dbReference type="EMBL" id="BSXN01003026">
    <property type="protein sequence ID" value="GME78299.1"/>
    <property type="molecule type" value="Genomic_DNA"/>
</dbReference>
<organism evidence="2 3">
    <name type="scientific">Candida boidinii</name>
    <name type="common">Yeast</name>
    <dbReference type="NCBI Taxonomy" id="5477"/>
    <lineage>
        <taxon>Eukaryota</taxon>
        <taxon>Fungi</taxon>
        <taxon>Dikarya</taxon>
        <taxon>Ascomycota</taxon>
        <taxon>Saccharomycotina</taxon>
        <taxon>Pichiomycetes</taxon>
        <taxon>Pichiales</taxon>
        <taxon>Pichiaceae</taxon>
        <taxon>Ogataea</taxon>
        <taxon>Ogataea/Candida clade</taxon>
    </lineage>
</organism>
<evidence type="ECO:0000313" key="2">
    <source>
        <dbReference type="EMBL" id="GME78299.1"/>
    </source>
</evidence>
<evidence type="ECO:0000313" key="3">
    <source>
        <dbReference type="Proteomes" id="UP001165120"/>
    </source>
</evidence>
<dbReference type="PANTHER" id="PTHR37992:SF1">
    <property type="entry name" value="DUF1774-DOMAIN-CONTAINING PROTEIN"/>
    <property type="match status" value="1"/>
</dbReference>
<feature type="transmembrane region" description="Helical" evidence="1">
    <location>
        <begin position="38"/>
        <end position="56"/>
    </location>
</feature>
<comment type="caution">
    <text evidence="2">The sequence shown here is derived from an EMBL/GenBank/DDBJ whole genome shotgun (WGS) entry which is preliminary data.</text>
</comment>
<evidence type="ECO:0000256" key="1">
    <source>
        <dbReference type="SAM" id="Phobius"/>
    </source>
</evidence>
<accession>A0A9W6T9J2</accession>
<dbReference type="PANTHER" id="PTHR37992">
    <property type="entry name" value="EXPRESSED PROTEIN"/>
    <property type="match status" value="1"/>
</dbReference>
<feature type="transmembrane region" description="Helical" evidence="1">
    <location>
        <begin position="63"/>
        <end position="85"/>
    </location>
</feature>
<gene>
    <name evidence="2" type="ORF">Cboi02_000577600</name>
</gene>